<keyword evidence="3" id="KW-0677">Repeat</keyword>
<evidence type="ECO:0000256" key="4">
    <source>
        <dbReference type="ARBA" id="ARBA00023004"/>
    </source>
</evidence>
<dbReference type="HOGENOM" id="CLU_023081_0_1_7"/>
<comment type="cofactor">
    <cofactor evidence="6">
        <name>[4Fe-4S] cluster</name>
        <dbReference type="ChEBI" id="CHEBI:49883"/>
    </cofactor>
    <text evidence="6">Binds 2 [4Fe-4S] clusters.</text>
</comment>
<evidence type="ECO:0000313" key="9">
    <source>
        <dbReference type="EMBL" id="AFI04402.1"/>
    </source>
</evidence>
<dbReference type="InterPro" id="IPR009051">
    <property type="entry name" value="Helical_ferredxn"/>
</dbReference>
<evidence type="ECO:0000256" key="1">
    <source>
        <dbReference type="ARBA" id="ARBA00022485"/>
    </source>
</evidence>
<evidence type="ECO:0000259" key="8">
    <source>
        <dbReference type="Pfam" id="PF13183"/>
    </source>
</evidence>
<organism evidence="9 10">
    <name type="scientific">Helicobacter cetorum (strain ATCC BAA-429 / MIT 00-7128)</name>
    <dbReference type="NCBI Taxonomy" id="182217"/>
    <lineage>
        <taxon>Bacteria</taxon>
        <taxon>Pseudomonadati</taxon>
        <taxon>Campylobacterota</taxon>
        <taxon>Epsilonproteobacteria</taxon>
        <taxon>Campylobacterales</taxon>
        <taxon>Helicobacteraceae</taxon>
        <taxon>Helicobacter</taxon>
    </lineage>
</organism>
<dbReference type="Proteomes" id="UP000005010">
    <property type="component" value="Chromosome"/>
</dbReference>
<dbReference type="InterPro" id="IPR017900">
    <property type="entry name" value="4Fe4S_Fe_S_CS"/>
</dbReference>
<dbReference type="AlphaFoldDB" id="I0EN83"/>
<dbReference type="PIRSF" id="PIRSF000139">
    <property type="entry name" value="Glc_ox_4Fe-4S"/>
    <property type="match status" value="1"/>
</dbReference>
<protein>
    <recommendedName>
        <fullName evidence="6">Glycolate oxidase iron-sulfur subunit</fullName>
        <ecNumber evidence="6">1.1.99.14</ecNumber>
    </recommendedName>
</protein>
<dbReference type="Gene3D" id="1.10.1060.10">
    <property type="entry name" value="Alpha-helical ferredoxin"/>
    <property type="match status" value="1"/>
</dbReference>
<dbReference type="PANTHER" id="PTHR32479">
    <property type="entry name" value="GLYCOLATE OXIDASE IRON-SULFUR SUBUNIT"/>
    <property type="match status" value="1"/>
</dbReference>
<evidence type="ECO:0000256" key="6">
    <source>
        <dbReference type="PIRNR" id="PIRNR000139"/>
    </source>
</evidence>
<sequence length="436" mass="50017">MSENIFEKVGETCVKCAKCVPTCTIYRIHKDESTSPRGFLDLMRLNAQNKLKLDTNLKHILETCFLCTTCVETCPFHLPIDTLIEKAREKIAQKYGIAWYKKSYFSLLKNRQKMDKVFSTMHFLAPCVFKQIGEDSLEPRIIFKGLFKRFKKTSLPPLNKKSFLQMHANNIKPLENPIQKVAIFIGCLSNYHYQQVGESLLYILEKLNIQAIIPKQECCSAPAYFTGDKDTTLFLAKKNIELFESYLEEANAIIVPEATCASMLIKDYYKVFLGEKNEKEFLKRLEKITPKIYLASVFLDKCTQLKNLLEKIPQKKQGEEQETITYHDPCHARKTLKAYQEVRNLLSTHYEIKEMQDNEKCCGFGGITMQTDKAEFSSKAGLLRAKDITDTQAKIVSAECGACHMQLNNALKTLDKNKSPQFLHPLELIAKALKEI</sequence>
<dbReference type="PATRIC" id="fig|182217.3.peg.1209"/>
<dbReference type="RefSeq" id="WP_014661272.1">
    <property type="nucleotide sequence ID" value="NC_017737.1"/>
</dbReference>
<dbReference type="GO" id="GO:0019154">
    <property type="term" value="F:glycolate dehydrogenase activity"/>
    <property type="evidence" value="ECO:0007669"/>
    <property type="project" value="UniProtKB-EC"/>
</dbReference>
<accession>I0EN83</accession>
<feature type="domain" description="4Fe-4S ferredoxin-type" evidence="8">
    <location>
        <begin position="11"/>
        <end position="77"/>
    </location>
</feature>
<gene>
    <name evidence="9" type="ordered locus">HCW_05700</name>
</gene>
<evidence type="ECO:0000256" key="5">
    <source>
        <dbReference type="ARBA" id="ARBA00023014"/>
    </source>
</evidence>
<keyword evidence="10" id="KW-1185">Reference proteome</keyword>
<evidence type="ECO:0000256" key="2">
    <source>
        <dbReference type="ARBA" id="ARBA00022723"/>
    </source>
</evidence>
<dbReference type="EC" id="1.1.99.14" evidence="6"/>
<dbReference type="KEGG" id="hce:HCW_05700"/>
<keyword evidence="2 6" id="KW-0479">Metal-binding</keyword>
<dbReference type="Pfam" id="PF02754">
    <property type="entry name" value="CCG"/>
    <property type="match status" value="2"/>
</dbReference>
<keyword evidence="5 6" id="KW-0411">Iron-sulfur</keyword>
<dbReference type="GO" id="GO:0051539">
    <property type="term" value="F:4 iron, 4 sulfur cluster binding"/>
    <property type="evidence" value="ECO:0007669"/>
    <property type="project" value="UniProtKB-UniRule"/>
</dbReference>
<comment type="function">
    <text evidence="6">Component of a complex that catalyzes the oxidation of glycolate to glyoxylate.</text>
</comment>
<dbReference type="InterPro" id="IPR012257">
    <property type="entry name" value="Glc_ox_4Fe-4S"/>
</dbReference>
<keyword evidence="4 6" id="KW-0408">Iron</keyword>
<dbReference type="STRING" id="182217.HCW_05700"/>
<dbReference type="InterPro" id="IPR017896">
    <property type="entry name" value="4Fe4S_Fe-S-bd"/>
</dbReference>
<dbReference type="PANTHER" id="PTHR32479:SF20">
    <property type="entry name" value="GLYCOLATE OXIDASE IRON-SULFUR SUBUNIT"/>
    <property type="match status" value="1"/>
</dbReference>
<dbReference type="eggNOG" id="COG0247">
    <property type="taxonomic scope" value="Bacteria"/>
</dbReference>
<reference evidence="10" key="1">
    <citation type="submission" date="2012-04" db="EMBL/GenBank/DDBJ databases">
        <title>Complete genome sequence of Helicobacter cetorum strain MIT 00-7128.</title>
        <authorList>
            <person name="Kersulyte D."/>
            <person name="Berg D.E."/>
        </authorList>
    </citation>
    <scope>NUCLEOTIDE SEQUENCE [LARGE SCALE GENOMIC DNA]</scope>
    <source>
        <strain evidence="10">MIT 00-7128</strain>
    </source>
</reference>
<keyword evidence="6" id="KW-0813">Transport</keyword>
<feature type="domain" description="Cysteine-rich" evidence="7">
    <location>
        <begin position="324"/>
        <end position="407"/>
    </location>
</feature>
<evidence type="ECO:0000313" key="10">
    <source>
        <dbReference type="Proteomes" id="UP000005010"/>
    </source>
</evidence>
<evidence type="ECO:0000259" key="7">
    <source>
        <dbReference type="Pfam" id="PF02754"/>
    </source>
</evidence>
<dbReference type="PROSITE" id="PS00198">
    <property type="entry name" value="4FE4S_FER_1"/>
    <property type="match status" value="1"/>
</dbReference>
<keyword evidence="1 6" id="KW-0004">4Fe-4S</keyword>
<dbReference type="Pfam" id="PF13183">
    <property type="entry name" value="Fer4_8"/>
    <property type="match status" value="1"/>
</dbReference>
<feature type="domain" description="Cysteine-rich" evidence="7">
    <location>
        <begin position="181"/>
        <end position="264"/>
    </location>
</feature>
<dbReference type="EMBL" id="CP003479">
    <property type="protein sequence ID" value="AFI04402.1"/>
    <property type="molecule type" value="Genomic_DNA"/>
</dbReference>
<comment type="catalytic activity">
    <reaction evidence="6">
        <text>glycolate + A = glyoxylate + AH2</text>
        <dbReference type="Rhea" id="RHEA:21264"/>
        <dbReference type="ChEBI" id="CHEBI:13193"/>
        <dbReference type="ChEBI" id="CHEBI:17499"/>
        <dbReference type="ChEBI" id="CHEBI:29805"/>
        <dbReference type="ChEBI" id="CHEBI:36655"/>
        <dbReference type="EC" id="1.1.99.14"/>
    </reaction>
</comment>
<dbReference type="GO" id="GO:0046872">
    <property type="term" value="F:metal ion binding"/>
    <property type="evidence" value="ECO:0007669"/>
    <property type="project" value="UniProtKB-UniRule"/>
</dbReference>
<proteinExistence type="predicted"/>
<dbReference type="SUPFAM" id="SSF46548">
    <property type="entry name" value="alpha-helical ferredoxin"/>
    <property type="match status" value="1"/>
</dbReference>
<comment type="catalytic activity">
    <reaction evidence="6">
        <text>(R)-lactate + A = pyruvate + AH2</text>
        <dbReference type="Rhea" id="RHEA:15089"/>
        <dbReference type="ChEBI" id="CHEBI:13193"/>
        <dbReference type="ChEBI" id="CHEBI:15361"/>
        <dbReference type="ChEBI" id="CHEBI:16004"/>
        <dbReference type="ChEBI" id="CHEBI:17499"/>
    </reaction>
</comment>
<name>I0EN83_HELC0</name>
<dbReference type="InterPro" id="IPR004017">
    <property type="entry name" value="Cys_rich_dom"/>
</dbReference>
<evidence type="ECO:0000256" key="3">
    <source>
        <dbReference type="ARBA" id="ARBA00022737"/>
    </source>
</evidence>
<keyword evidence="6" id="KW-0249">Electron transport</keyword>